<keyword evidence="10" id="KW-1185">Reference proteome</keyword>
<dbReference type="Pfam" id="PF20826">
    <property type="entry name" value="PHD_5"/>
    <property type="match status" value="1"/>
</dbReference>
<evidence type="ECO:0000313" key="10">
    <source>
        <dbReference type="Proteomes" id="UP000076858"/>
    </source>
</evidence>
<evidence type="ECO:0000256" key="6">
    <source>
        <dbReference type="SAM" id="MobiDB-lite"/>
    </source>
</evidence>
<feature type="region of interest" description="Disordered" evidence="6">
    <location>
        <begin position="1"/>
        <end position="33"/>
    </location>
</feature>
<dbReference type="InterPro" id="IPR013083">
    <property type="entry name" value="Znf_RING/FYVE/PHD"/>
</dbReference>
<evidence type="ECO:0000256" key="3">
    <source>
        <dbReference type="ARBA" id="ARBA00022771"/>
    </source>
</evidence>
<feature type="region of interest" description="Disordered" evidence="6">
    <location>
        <begin position="57"/>
        <end position="100"/>
    </location>
</feature>
<dbReference type="EMBL" id="GDIQ01052486">
    <property type="protein sequence ID" value="JAN42251.1"/>
    <property type="molecule type" value="Transcribed_RNA"/>
</dbReference>
<comment type="subcellular location">
    <subcellularLocation>
        <location evidence="1">Nucleus</location>
    </subcellularLocation>
</comment>
<dbReference type="STRING" id="35525.A0A0P6F8K0"/>
<organism evidence="8">
    <name type="scientific">Daphnia magna</name>
    <dbReference type="NCBI Taxonomy" id="35525"/>
    <lineage>
        <taxon>Eukaryota</taxon>
        <taxon>Metazoa</taxon>
        <taxon>Ecdysozoa</taxon>
        <taxon>Arthropoda</taxon>
        <taxon>Crustacea</taxon>
        <taxon>Branchiopoda</taxon>
        <taxon>Diplostraca</taxon>
        <taxon>Cladocera</taxon>
        <taxon>Anomopoda</taxon>
        <taxon>Daphniidae</taxon>
        <taxon>Daphnia</taxon>
    </lineage>
</organism>
<reference evidence="8" key="1">
    <citation type="submission" date="2015-10" db="EMBL/GenBank/DDBJ databases">
        <title>EvidentialGene: Evidence-directed Construction of Complete mRNA Transcriptomes without Genomes.</title>
        <authorList>
            <person name="Gilbert D.G."/>
        </authorList>
    </citation>
    <scope>NUCLEOTIDE SEQUENCE</scope>
</reference>
<dbReference type="Gene3D" id="3.30.40.10">
    <property type="entry name" value="Zinc/RING finger domain, C3HC4 (zinc finger)"/>
    <property type="match status" value="1"/>
</dbReference>
<dbReference type="PANTHER" id="PTHR14571">
    <property type="entry name" value="HISTONE-LYSINE N-METHYLTRANSFERASE SET-26-RELATED"/>
    <property type="match status" value="1"/>
</dbReference>
<keyword evidence="2" id="KW-0479">Metal-binding</keyword>
<accession>A0A0P6F8K0</accession>
<dbReference type="GO" id="GO:0005634">
    <property type="term" value="C:nucleus"/>
    <property type="evidence" value="ECO:0007669"/>
    <property type="project" value="UniProtKB-SubCell"/>
</dbReference>
<evidence type="ECO:0000313" key="9">
    <source>
        <dbReference type="EMBL" id="KZS15697.1"/>
    </source>
</evidence>
<proteinExistence type="predicted"/>
<evidence type="ECO:0000256" key="1">
    <source>
        <dbReference type="ARBA" id="ARBA00004123"/>
    </source>
</evidence>
<evidence type="ECO:0000259" key="7">
    <source>
        <dbReference type="SMART" id="SM00249"/>
    </source>
</evidence>
<dbReference type="OrthoDB" id="79252at2759"/>
<dbReference type="PANTHER" id="PTHR14571:SF9">
    <property type="entry name" value="HISTONE-LYSINE N-METHYLTRANSFERASE SET-26-RELATED"/>
    <property type="match status" value="1"/>
</dbReference>
<feature type="compositionally biased region" description="Low complexity" evidence="6">
    <location>
        <begin position="68"/>
        <end position="84"/>
    </location>
</feature>
<dbReference type="InterPro" id="IPR011011">
    <property type="entry name" value="Znf_FYVE_PHD"/>
</dbReference>
<dbReference type="EMBL" id="LRGB01000868">
    <property type="protein sequence ID" value="KZS15697.1"/>
    <property type="molecule type" value="Genomic_DNA"/>
</dbReference>
<evidence type="ECO:0000256" key="4">
    <source>
        <dbReference type="ARBA" id="ARBA00022833"/>
    </source>
</evidence>
<keyword evidence="3" id="KW-0863">Zinc-finger</keyword>
<evidence type="ECO:0000256" key="5">
    <source>
        <dbReference type="ARBA" id="ARBA00023242"/>
    </source>
</evidence>
<keyword evidence="4" id="KW-0862">Zinc</keyword>
<dbReference type="CDD" id="cd15546">
    <property type="entry name" value="PHD_PHF13_like"/>
    <property type="match status" value="1"/>
</dbReference>
<dbReference type="SUPFAM" id="SSF57903">
    <property type="entry name" value="FYVE/PHD zinc finger"/>
    <property type="match status" value="1"/>
</dbReference>
<dbReference type="InterPro" id="IPR001965">
    <property type="entry name" value="Znf_PHD"/>
</dbReference>
<dbReference type="Proteomes" id="UP000076858">
    <property type="component" value="Unassembled WGS sequence"/>
</dbReference>
<evidence type="ECO:0000313" key="8">
    <source>
        <dbReference type="EMBL" id="JAN42251.1"/>
    </source>
</evidence>
<dbReference type="GO" id="GO:0008270">
    <property type="term" value="F:zinc ion binding"/>
    <property type="evidence" value="ECO:0007669"/>
    <property type="project" value="UniProtKB-KW"/>
</dbReference>
<sequence>MADTLFKAPRTRKSPRQDDYEPPPSSHSGKRPRTSEDFLLFCKFILEHENYEMLKHEELRSKASSPIGSTGSESTKSETPSSNSGEERKVSSDSDSDDGDIDDGYNTVTCYCGKPFAGRPMIECSHCLTWIHLSCARIRRTNIPDEFICAKCREKGVTQLTNQS</sequence>
<keyword evidence="5" id="KW-0539">Nucleus</keyword>
<name>A0A0P6F8K0_9CRUS</name>
<feature type="domain" description="Zinc finger PHD-type" evidence="7">
    <location>
        <begin position="109"/>
        <end position="153"/>
    </location>
</feature>
<protein>
    <submittedName>
        <fullName evidence="8">PHD finger protein 23B</fullName>
    </submittedName>
</protein>
<evidence type="ECO:0000256" key="2">
    <source>
        <dbReference type="ARBA" id="ARBA00022723"/>
    </source>
</evidence>
<gene>
    <name evidence="9" type="ORF">APZ42_018925</name>
</gene>
<dbReference type="AlphaFoldDB" id="A0A0P6F8K0"/>
<reference evidence="9 10" key="2">
    <citation type="submission" date="2016-03" db="EMBL/GenBank/DDBJ databases">
        <title>EvidentialGene: Evidence-directed Construction of Genes on Genomes.</title>
        <authorList>
            <person name="Gilbert D.G."/>
            <person name="Choi J.-H."/>
            <person name="Mockaitis K."/>
            <person name="Colbourne J."/>
            <person name="Pfrender M."/>
        </authorList>
    </citation>
    <scope>NUCLEOTIDE SEQUENCE [LARGE SCALE GENOMIC DNA]</scope>
    <source>
        <strain evidence="9 10">Xinb3</strain>
        <tissue evidence="9">Complete organism</tissue>
    </source>
</reference>
<dbReference type="SMART" id="SM00249">
    <property type="entry name" value="PHD"/>
    <property type="match status" value="1"/>
</dbReference>